<dbReference type="EMBL" id="UIVT01000004">
    <property type="protein sequence ID" value="SVP94791.1"/>
    <property type="molecule type" value="Genomic_DNA"/>
</dbReference>
<gene>
    <name evidence="2" type="ORF">TAT_000364200</name>
    <name evidence="3" type="ORF">TAV_000364200</name>
</gene>
<feature type="region of interest" description="Disordered" evidence="1">
    <location>
        <begin position="235"/>
        <end position="255"/>
    </location>
</feature>
<evidence type="ECO:0000313" key="3">
    <source>
        <dbReference type="EMBL" id="SVP95481.1"/>
    </source>
</evidence>
<sequence>MEKVKTIHVGLRPPSYYPQLLRTRFKEVQQVIGNDLKSDSNDVKSHKTTNVETSKFNITVGKFNPKTTRFGQINQNLGSKMSSFNQISKRSSIKSGSDFNFDELSSLSSYDFSKLGSNSTNKSVLSSSDGKKSIRFSIDNLSSSDSFKVGQIRSLDYSKKSSDTINQGFERLQSDSGVDQKFLSGSVGGNRSEYLLDELRKVVKHVINVNRIRNQGSDFMSNFIGVNSQGIENVGFSDDPKNKTSSNPSRSFENVPLINKGTTTSLFETQINSPNPVDRNVLNRNFNRKLLKIREKYSKIESLLKDLGDPLKLINDDQPLSNINEDHVNTKLLVHPLHINYYPKKVEEEDEDDYEEVEYELSRKKDPIPEKKVTTRPEDYPSLWAVRLKLFNQY</sequence>
<dbReference type="VEuPathDB" id="PiroplasmaDB:TA10325"/>
<dbReference type="AlphaFoldDB" id="A0A3B0NGH5"/>
<protein>
    <submittedName>
        <fullName evidence="3">Uncharacterized protein</fullName>
    </submittedName>
</protein>
<evidence type="ECO:0000313" key="2">
    <source>
        <dbReference type="EMBL" id="SVP94791.1"/>
    </source>
</evidence>
<dbReference type="EMBL" id="UIVS01000004">
    <property type="protein sequence ID" value="SVP95481.1"/>
    <property type="molecule type" value="Genomic_DNA"/>
</dbReference>
<name>A0A3B0NGH5_THEAN</name>
<evidence type="ECO:0000256" key="1">
    <source>
        <dbReference type="SAM" id="MobiDB-lite"/>
    </source>
</evidence>
<proteinExistence type="predicted"/>
<reference evidence="3" key="1">
    <citation type="submission" date="2018-07" db="EMBL/GenBank/DDBJ databases">
        <authorList>
            <person name="Quirk P.G."/>
            <person name="Krulwich T.A."/>
        </authorList>
    </citation>
    <scope>NUCLEOTIDE SEQUENCE</scope>
    <source>
        <strain evidence="3">Anand</strain>
    </source>
</reference>
<organism evidence="3">
    <name type="scientific">Theileria annulata</name>
    <dbReference type="NCBI Taxonomy" id="5874"/>
    <lineage>
        <taxon>Eukaryota</taxon>
        <taxon>Sar</taxon>
        <taxon>Alveolata</taxon>
        <taxon>Apicomplexa</taxon>
        <taxon>Aconoidasida</taxon>
        <taxon>Piroplasmida</taxon>
        <taxon>Theileriidae</taxon>
        <taxon>Theileria</taxon>
    </lineage>
</organism>
<feature type="compositionally biased region" description="Polar residues" evidence="1">
    <location>
        <begin position="243"/>
        <end position="252"/>
    </location>
</feature>
<accession>A0A3B0NGH5</accession>